<dbReference type="InterPro" id="IPR014941">
    <property type="entry name" value="FimB/Mfa2/Mfa3"/>
</dbReference>
<accession>A0A645E4E1</accession>
<dbReference type="AlphaFoldDB" id="A0A645E4E1"/>
<organism evidence="1">
    <name type="scientific">bioreactor metagenome</name>
    <dbReference type="NCBI Taxonomy" id="1076179"/>
    <lineage>
        <taxon>unclassified sequences</taxon>
        <taxon>metagenomes</taxon>
        <taxon>ecological metagenomes</taxon>
    </lineage>
</organism>
<proteinExistence type="predicted"/>
<evidence type="ECO:0000313" key="1">
    <source>
        <dbReference type="EMBL" id="MPM96441.1"/>
    </source>
</evidence>
<protein>
    <submittedName>
        <fullName evidence="1">Minor fimbrium anchoring subunit Mfa2</fullName>
    </submittedName>
</protein>
<dbReference type="Pfam" id="PF08842">
    <property type="entry name" value="Mfa2"/>
    <property type="match status" value="1"/>
</dbReference>
<comment type="caution">
    <text evidence="1">The sequence shown here is derived from an EMBL/GenBank/DDBJ whole genome shotgun (WGS) entry which is preliminary data.</text>
</comment>
<name>A0A645E4E1_9ZZZZ</name>
<dbReference type="EMBL" id="VSSQ01042823">
    <property type="protein sequence ID" value="MPM96441.1"/>
    <property type="molecule type" value="Genomic_DNA"/>
</dbReference>
<sequence>MEGFSKPEDNEVGVAMRNGDYAVKGNILSGKEMLHYPPEYSYTDNTLSAKFTMLKLETGYDDQLEIKTKDGKTIFYQGGFLTLLVQNPDVNLSCDHDFVIRFKVEEDHGSYYTVGIWVNGWRIHTYNTGVEGGG</sequence>
<gene>
    <name evidence="1" type="primary">mfa2_2</name>
    <name evidence="1" type="ORF">SDC9_143604</name>
</gene>
<reference evidence="1" key="1">
    <citation type="submission" date="2019-08" db="EMBL/GenBank/DDBJ databases">
        <authorList>
            <person name="Kucharzyk K."/>
            <person name="Murdoch R.W."/>
            <person name="Higgins S."/>
            <person name="Loffler F."/>
        </authorList>
    </citation>
    <scope>NUCLEOTIDE SEQUENCE</scope>
</reference>